<evidence type="ECO:0000256" key="7">
    <source>
        <dbReference type="ARBA" id="ARBA00023157"/>
    </source>
</evidence>
<dbReference type="GO" id="GO:0007166">
    <property type="term" value="P:cell surface receptor signaling pathway"/>
    <property type="evidence" value="ECO:0007669"/>
    <property type="project" value="TreeGrafter"/>
</dbReference>
<keyword evidence="4 11" id="KW-0732">Signal</keyword>
<reference evidence="14" key="1">
    <citation type="submission" date="2013-10" db="EMBL/GenBank/DDBJ databases">
        <authorList>
            <person name="Schartl M."/>
            <person name="Warren W."/>
        </authorList>
    </citation>
    <scope>NUCLEOTIDE SEQUENCE [LARGE SCALE GENOMIC DNA]</scope>
    <source>
        <strain evidence="14">female</strain>
    </source>
</reference>
<dbReference type="GO" id="GO:0031295">
    <property type="term" value="P:T cell costimulation"/>
    <property type="evidence" value="ECO:0007669"/>
    <property type="project" value="TreeGrafter"/>
</dbReference>
<evidence type="ECO:0000256" key="5">
    <source>
        <dbReference type="ARBA" id="ARBA00022989"/>
    </source>
</evidence>
<keyword evidence="7" id="KW-1015">Disulfide bond</keyword>
<feature type="signal peptide" evidence="11">
    <location>
        <begin position="1"/>
        <end position="26"/>
    </location>
</feature>
<dbReference type="STRING" id="48698.ENSPFOP00000025137"/>
<dbReference type="GeneTree" id="ENSGT00940000175195"/>
<protein>
    <recommendedName>
        <fullName evidence="12">Ig-like domain-containing protein</fullName>
    </recommendedName>
</protein>
<reference evidence="13" key="3">
    <citation type="submission" date="2025-09" db="UniProtKB">
        <authorList>
            <consortium name="Ensembl"/>
        </authorList>
    </citation>
    <scope>IDENTIFICATION</scope>
</reference>
<dbReference type="Gene3D" id="2.60.40.10">
    <property type="entry name" value="Immunoglobulins"/>
    <property type="match status" value="2"/>
</dbReference>
<keyword evidence="10" id="KW-0393">Immunoglobulin domain</keyword>
<dbReference type="GO" id="GO:0009897">
    <property type="term" value="C:external side of plasma membrane"/>
    <property type="evidence" value="ECO:0007669"/>
    <property type="project" value="TreeGrafter"/>
</dbReference>
<dbReference type="GO" id="GO:0071222">
    <property type="term" value="P:cellular response to lipopolysaccharide"/>
    <property type="evidence" value="ECO:0007669"/>
    <property type="project" value="TreeGrafter"/>
</dbReference>
<dbReference type="PROSITE" id="PS50835">
    <property type="entry name" value="IG_LIKE"/>
    <property type="match status" value="1"/>
</dbReference>
<dbReference type="Ensembl" id="ENSPFOT00000027177.1">
    <property type="protein sequence ID" value="ENSPFOP00000025137.1"/>
    <property type="gene ID" value="ENSPFOG00000022925.1"/>
</dbReference>
<dbReference type="PANTHER" id="PTHR25466">
    <property type="entry name" value="T-LYMPHOCYTE ACTIVATION ANTIGEN"/>
    <property type="match status" value="1"/>
</dbReference>
<organism evidence="13 14">
    <name type="scientific">Poecilia formosa</name>
    <name type="common">Amazon molly</name>
    <name type="synonym">Limia formosa</name>
    <dbReference type="NCBI Taxonomy" id="48698"/>
    <lineage>
        <taxon>Eukaryota</taxon>
        <taxon>Metazoa</taxon>
        <taxon>Chordata</taxon>
        <taxon>Craniata</taxon>
        <taxon>Vertebrata</taxon>
        <taxon>Euteleostomi</taxon>
        <taxon>Actinopterygii</taxon>
        <taxon>Neopterygii</taxon>
        <taxon>Teleostei</taxon>
        <taxon>Neoteleostei</taxon>
        <taxon>Acanthomorphata</taxon>
        <taxon>Ovalentaria</taxon>
        <taxon>Atherinomorphae</taxon>
        <taxon>Cyprinodontiformes</taxon>
        <taxon>Poeciliidae</taxon>
        <taxon>Poeciliinae</taxon>
        <taxon>Poecilia</taxon>
    </lineage>
</organism>
<keyword evidence="14" id="KW-1185">Reference proteome</keyword>
<evidence type="ECO:0000256" key="4">
    <source>
        <dbReference type="ARBA" id="ARBA00022729"/>
    </source>
</evidence>
<evidence type="ECO:0000256" key="9">
    <source>
        <dbReference type="ARBA" id="ARBA00023180"/>
    </source>
</evidence>
<dbReference type="InterPro" id="IPR013783">
    <property type="entry name" value="Ig-like_fold"/>
</dbReference>
<evidence type="ECO:0000256" key="3">
    <source>
        <dbReference type="ARBA" id="ARBA00022692"/>
    </source>
</evidence>
<dbReference type="GO" id="GO:0042130">
    <property type="term" value="P:negative regulation of T cell proliferation"/>
    <property type="evidence" value="ECO:0007669"/>
    <property type="project" value="TreeGrafter"/>
</dbReference>
<name>A0A096M146_POEFO</name>
<evidence type="ECO:0000313" key="13">
    <source>
        <dbReference type="Ensembl" id="ENSPFOP00000025137.1"/>
    </source>
</evidence>
<evidence type="ECO:0000256" key="8">
    <source>
        <dbReference type="ARBA" id="ARBA00023170"/>
    </source>
</evidence>
<evidence type="ECO:0000256" key="1">
    <source>
        <dbReference type="ARBA" id="ARBA00004251"/>
    </source>
</evidence>
<sequence length="206" mass="23526">VLRAAAVCPTHLVLCCLSVQQVMVESGEESVLLSCRTTQSLDGDVRVEWRDGYNRKVHVYQNGSDQPGEQDQIYRTRTKMDENLLENKDLSLTLIRPTDGDNNFYTCRVYNKDGAKLMLVLCCLSVQQVLVEVKSGVESVKLPCRTTKDLDGDVRVVWRDGIGRKVHVYQNGSDQPEEQNQFYRTRTRMDKNPLKNKDLSLTLSWP</sequence>
<feature type="chain" id="PRO_5001927391" description="Ig-like domain-containing protein" evidence="11">
    <location>
        <begin position="27"/>
        <end position="206"/>
    </location>
</feature>
<dbReference type="PANTHER" id="PTHR25466:SF14">
    <property type="entry name" value="BUTYROPHILIN SUBFAMILY 2 MEMBER A2-LIKE-RELATED"/>
    <property type="match status" value="1"/>
</dbReference>
<dbReference type="SUPFAM" id="SSF48726">
    <property type="entry name" value="Immunoglobulin"/>
    <property type="match status" value="1"/>
</dbReference>
<keyword evidence="9" id="KW-0325">Glycoprotein</keyword>
<dbReference type="InterPro" id="IPR036179">
    <property type="entry name" value="Ig-like_dom_sf"/>
</dbReference>
<reference evidence="13" key="2">
    <citation type="submission" date="2025-08" db="UniProtKB">
        <authorList>
            <consortium name="Ensembl"/>
        </authorList>
    </citation>
    <scope>IDENTIFICATION</scope>
</reference>
<keyword evidence="8" id="KW-0675">Receptor</keyword>
<keyword evidence="5" id="KW-1133">Transmembrane helix</keyword>
<dbReference type="OMA" id="TFTCIVY"/>
<dbReference type="EMBL" id="AYCK01024059">
    <property type="status" value="NOT_ANNOTATED_CDS"/>
    <property type="molecule type" value="Genomic_DNA"/>
</dbReference>
<dbReference type="GO" id="GO:0006955">
    <property type="term" value="P:immune response"/>
    <property type="evidence" value="ECO:0007669"/>
    <property type="project" value="TreeGrafter"/>
</dbReference>
<evidence type="ECO:0000313" key="14">
    <source>
        <dbReference type="Proteomes" id="UP000028760"/>
    </source>
</evidence>
<keyword evidence="3" id="KW-0812">Transmembrane</keyword>
<proteinExistence type="predicted"/>
<dbReference type="Proteomes" id="UP000028760">
    <property type="component" value="Unassembled WGS sequence"/>
</dbReference>
<dbReference type="InterPro" id="IPR051713">
    <property type="entry name" value="T-cell_Activation_Regulation"/>
</dbReference>
<accession>A0A096M146</accession>
<evidence type="ECO:0000256" key="10">
    <source>
        <dbReference type="ARBA" id="ARBA00023319"/>
    </source>
</evidence>
<comment type="subcellular location">
    <subcellularLocation>
        <location evidence="1">Cell membrane</location>
        <topology evidence="1">Single-pass type I membrane protein</topology>
    </subcellularLocation>
</comment>
<dbReference type="InterPro" id="IPR007110">
    <property type="entry name" value="Ig-like_dom"/>
</dbReference>
<evidence type="ECO:0000256" key="6">
    <source>
        <dbReference type="ARBA" id="ARBA00023136"/>
    </source>
</evidence>
<dbReference type="AlphaFoldDB" id="A0A096M146"/>
<keyword evidence="6" id="KW-0472">Membrane</keyword>
<dbReference type="GO" id="GO:0042102">
    <property type="term" value="P:positive regulation of T cell proliferation"/>
    <property type="evidence" value="ECO:0007669"/>
    <property type="project" value="TreeGrafter"/>
</dbReference>
<keyword evidence="2" id="KW-1003">Cell membrane</keyword>
<evidence type="ECO:0000256" key="11">
    <source>
        <dbReference type="SAM" id="SignalP"/>
    </source>
</evidence>
<feature type="domain" description="Ig-like" evidence="12">
    <location>
        <begin position="9"/>
        <end position="118"/>
    </location>
</feature>
<evidence type="ECO:0000256" key="2">
    <source>
        <dbReference type="ARBA" id="ARBA00022475"/>
    </source>
</evidence>
<evidence type="ECO:0000259" key="12">
    <source>
        <dbReference type="PROSITE" id="PS50835"/>
    </source>
</evidence>